<evidence type="ECO:0000313" key="10">
    <source>
        <dbReference type="Proteomes" id="UP000800235"/>
    </source>
</evidence>
<evidence type="ECO:0000256" key="3">
    <source>
        <dbReference type="ARBA" id="ARBA00022692"/>
    </source>
</evidence>
<feature type="coiled-coil region" evidence="6">
    <location>
        <begin position="210"/>
        <end position="237"/>
    </location>
</feature>
<evidence type="ECO:0000256" key="8">
    <source>
        <dbReference type="SAM" id="Phobius"/>
    </source>
</evidence>
<keyword evidence="4 8" id="KW-1133">Transmembrane helix</keyword>
<dbReference type="EMBL" id="MU007053">
    <property type="protein sequence ID" value="KAF2428756.1"/>
    <property type="molecule type" value="Genomic_DNA"/>
</dbReference>
<protein>
    <submittedName>
        <fullName evidence="9">Uncharacterized protein</fullName>
    </submittedName>
</protein>
<comment type="subcellular location">
    <subcellularLocation>
        <location evidence="1">Membrane</location>
        <topology evidence="1">Multi-pass membrane protein</topology>
    </subcellularLocation>
</comment>
<dbReference type="PANTHER" id="PTHR21355:SF0">
    <property type="entry name" value="G-PROTEIN COUPLED RECEPTOR-ASSOCIATED PROTEIN LMBRD2"/>
    <property type="match status" value="1"/>
</dbReference>
<evidence type="ECO:0000256" key="5">
    <source>
        <dbReference type="ARBA" id="ARBA00023136"/>
    </source>
</evidence>
<feature type="transmembrane region" description="Helical" evidence="8">
    <location>
        <begin position="158"/>
        <end position="182"/>
    </location>
</feature>
<evidence type="ECO:0000313" key="9">
    <source>
        <dbReference type="EMBL" id="KAF2428756.1"/>
    </source>
</evidence>
<evidence type="ECO:0000256" key="2">
    <source>
        <dbReference type="ARBA" id="ARBA00010487"/>
    </source>
</evidence>
<dbReference type="Proteomes" id="UP000800235">
    <property type="component" value="Unassembled WGS sequence"/>
</dbReference>
<feature type="transmembrane region" description="Helical" evidence="8">
    <location>
        <begin position="88"/>
        <end position="108"/>
    </location>
</feature>
<feature type="transmembrane region" description="Helical" evidence="8">
    <location>
        <begin position="129"/>
        <end position="146"/>
    </location>
</feature>
<gene>
    <name evidence="9" type="ORF">EJ08DRAFT_636426</name>
</gene>
<feature type="compositionally biased region" description="Low complexity" evidence="7">
    <location>
        <begin position="581"/>
        <end position="593"/>
    </location>
</feature>
<dbReference type="Pfam" id="PF04791">
    <property type="entry name" value="LMBR1"/>
    <property type="match status" value="1"/>
</dbReference>
<dbReference type="PANTHER" id="PTHR21355">
    <property type="entry name" value="G-PROTEIN COUPLED RECEPTOR-ASSOCIATED PROTEIN LMBRD2"/>
    <property type="match status" value="1"/>
</dbReference>
<keyword evidence="10" id="KW-1185">Reference proteome</keyword>
<comment type="similarity">
    <text evidence="2">Belongs to the LIMR family.</text>
</comment>
<keyword evidence="3 8" id="KW-0812">Transmembrane</keyword>
<dbReference type="AlphaFoldDB" id="A0A9P4NP43"/>
<feature type="transmembrane region" description="Helical" evidence="8">
    <location>
        <begin position="404"/>
        <end position="425"/>
    </location>
</feature>
<feature type="transmembrane region" description="Helical" evidence="8">
    <location>
        <begin position="355"/>
        <end position="374"/>
    </location>
</feature>
<feature type="region of interest" description="Disordered" evidence="7">
    <location>
        <begin position="637"/>
        <end position="680"/>
    </location>
</feature>
<feature type="compositionally biased region" description="Basic and acidic residues" evidence="7">
    <location>
        <begin position="562"/>
        <end position="575"/>
    </location>
</feature>
<evidence type="ECO:0000256" key="6">
    <source>
        <dbReference type="SAM" id="Coils"/>
    </source>
</evidence>
<evidence type="ECO:0000256" key="1">
    <source>
        <dbReference type="ARBA" id="ARBA00004141"/>
    </source>
</evidence>
<organism evidence="9 10">
    <name type="scientific">Tothia fuscella</name>
    <dbReference type="NCBI Taxonomy" id="1048955"/>
    <lineage>
        <taxon>Eukaryota</taxon>
        <taxon>Fungi</taxon>
        <taxon>Dikarya</taxon>
        <taxon>Ascomycota</taxon>
        <taxon>Pezizomycotina</taxon>
        <taxon>Dothideomycetes</taxon>
        <taxon>Pleosporomycetidae</taxon>
        <taxon>Venturiales</taxon>
        <taxon>Cylindrosympodiaceae</taxon>
        <taxon>Tothia</taxon>
    </lineage>
</organism>
<name>A0A9P4NP43_9PEZI</name>
<feature type="transmembrane region" description="Helical" evidence="8">
    <location>
        <begin position="6"/>
        <end position="26"/>
    </location>
</feature>
<dbReference type="InterPro" id="IPR051584">
    <property type="entry name" value="GPCR-associated_LMBR1"/>
</dbReference>
<feature type="transmembrane region" description="Helical" evidence="8">
    <location>
        <begin position="497"/>
        <end position="515"/>
    </location>
</feature>
<accession>A0A9P4NP43</accession>
<reference evidence="9" key="1">
    <citation type="journal article" date="2020" name="Stud. Mycol.">
        <title>101 Dothideomycetes genomes: a test case for predicting lifestyles and emergence of pathogens.</title>
        <authorList>
            <person name="Haridas S."/>
            <person name="Albert R."/>
            <person name="Binder M."/>
            <person name="Bloem J."/>
            <person name="Labutti K."/>
            <person name="Salamov A."/>
            <person name="Andreopoulos B."/>
            <person name="Baker S."/>
            <person name="Barry K."/>
            <person name="Bills G."/>
            <person name="Bluhm B."/>
            <person name="Cannon C."/>
            <person name="Castanera R."/>
            <person name="Culley D."/>
            <person name="Daum C."/>
            <person name="Ezra D."/>
            <person name="Gonzalez J."/>
            <person name="Henrissat B."/>
            <person name="Kuo A."/>
            <person name="Liang C."/>
            <person name="Lipzen A."/>
            <person name="Lutzoni F."/>
            <person name="Magnuson J."/>
            <person name="Mondo S."/>
            <person name="Nolan M."/>
            <person name="Ohm R."/>
            <person name="Pangilinan J."/>
            <person name="Park H.-J."/>
            <person name="Ramirez L."/>
            <person name="Alfaro M."/>
            <person name="Sun H."/>
            <person name="Tritt A."/>
            <person name="Yoshinaga Y."/>
            <person name="Zwiers L.-H."/>
            <person name="Turgeon B."/>
            <person name="Goodwin S."/>
            <person name="Spatafora J."/>
            <person name="Crous P."/>
            <person name="Grigoriev I."/>
        </authorList>
    </citation>
    <scope>NUCLEOTIDE SEQUENCE</scope>
    <source>
        <strain evidence="9">CBS 130266</strain>
    </source>
</reference>
<dbReference type="InterPro" id="IPR006876">
    <property type="entry name" value="LMBR1-like_membr_prot"/>
</dbReference>
<comment type="caution">
    <text evidence="9">The sequence shown here is derived from an EMBL/GenBank/DDBJ whole genome shotgun (WGS) entry which is preliminary data.</text>
</comment>
<evidence type="ECO:0000256" key="7">
    <source>
        <dbReference type="SAM" id="MobiDB-lite"/>
    </source>
</evidence>
<proteinExistence type="inferred from homology"/>
<sequence>MAKAVGSSIFFTVSLFVITGLVLLLLRYYLPLRTTPGYLLFPVFLALALPSSIVLLVPIDLASNAGTDTGTARGIWLPERALLVAWRISYWLTFLLTWIALPLLGEYSDSGYREPKDRFLYSLRSNGRYQLMVVSTASLGAVYFFLSEGFHFLSLKALAMALAYTWGLILAIYLMGHGLVALPKRLFRDACISGRLRRLQSHAPKIHEKLTDATDDLAQYEQQVFQLKQRKNGTAKEYREWIDDLAELASTPENRITASAAVLPSSRPTVPQVITERYLADLSRLLKRARHKKMRYLSEWEHLIQNATRMQTILDSYTTKRLDFGSPPPYASRFEKLTILTPYLRFILHSTVIPGVYYTASAITVLASMGIVWSEVIKSISPKLSVIGLTVVHHSDTSRGQIGFAGQCIAAAWLCYMCACALWSITEFKAWGNRALVRRATYEESACWYAGQVAKLTVPLSYNFTTMMKRDVSEATVFHSFLGVLVDLTPLGKGVSRWFPCLVMVPVVMSLFGLYGKIKEWFGFGDWIDEEDEIGGWREGRNLIDREVRGQGASLGLTPRVEGSRDTSLDIERPRPGGTIPAASTRPSSSRPARVGRPERQRLVQPDGEDGGDEEAEEGNFFTDFARRVKNTLDTNMDTPVWFTKPKWMGGDEEGGGGDSSATAGLSRWFGRPPDGRLRL</sequence>
<feature type="compositionally biased region" description="Acidic residues" evidence="7">
    <location>
        <begin position="607"/>
        <end position="618"/>
    </location>
</feature>
<feature type="region of interest" description="Disordered" evidence="7">
    <location>
        <begin position="554"/>
        <end position="621"/>
    </location>
</feature>
<dbReference type="OrthoDB" id="203099at2759"/>
<dbReference type="GO" id="GO:0016020">
    <property type="term" value="C:membrane"/>
    <property type="evidence" value="ECO:0007669"/>
    <property type="project" value="UniProtKB-SubCell"/>
</dbReference>
<keyword evidence="6" id="KW-0175">Coiled coil</keyword>
<keyword evidence="5 8" id="KW-0472">Membrane</keyword>
<evidence type="ECO:0000256" key="4">
    <source>
        <dbReference type="ARBA" id="ARBA00022989"/>
    </source>
</evidence>
<feature type="transmembrane region" description="Helical" evidence="8">
    <location>
        <begin position="38"/>
        <end position="59"/>
    </location>
</feature>